<reference evidence="5 6" key="1">
    <citation type="submission" date="2016-11" db="EMBL/GenBank/DDBJ databases">
        <authorList>
            <person name="Jaros S."/>
            <person name="Januszkiewicz K."/>
            <person name="Wedrychowicz H."/>
        </authorList>
    </citation>
    <scope>NUCLEOTIDE SEQUENCE [LARGE SCALE GENOMIC DNA]</scope>
    <source>
        <strain evidence="5 6">ATCC 23634</strain>
    </source>
</reference>
<evidence type="ECO:0000256" key="1">
    <source>
        <dbReference type="ARBA" id="ARBA00004418"/>
    </source>
</evidence>
<dbReference type="PANTHER" id="PTHR43649:SF12">
    <property type="entry name" value="DIACETYLCHITOBIOSE BINDING PROTEIN DASA"/>
    <property type="match status" value="1"/>
</dbReference>
<dbReference type="InterPro" id="IPR006059">
    <property type="entry name" value="SBP"/>
</dbReference>
<dbReference type="Pfam" id="PF01547">
    <property type="entry name" value="SBP_bac_1"/>
    <property type="match status" value="1"/>
</dbReference>
<evidence type="ECO:0000256" key="3">
    <source>
        <dbReference type="ARBA" id="ARBA00022764"/>
    </source>
</evidence>
<keyword evidence="3" id="KW-0574">Periplasm</keyword>
<dbReference type="RefSeq" id="WP_072342488.1">
    <property type="nucleotide sequence ID" value="NZ_FPKU01000002.1"/>
</dbReference>
<dbReference type="InterPro" id="IPR050490">
    <property type="entry name" value="Bact_solute-bd_prot1"/>
</dbReference>
<dbReference type="OrthoDB" id="8317736at2"/>
<organism evidence="5 6">
    <name type="scientific">Devosia enhydra</name>
    <dbReference type="NCBI Taxonomy" id="665118"/>
    <lineage>
        <taxon>Bacteria</taxon>
        <taxon>Pseudomonadati</taxon>
        <taxon>Pseudomonadota</taxon>
        <taxon>Alphaproteobacteria</taxon>
        <taxon>Hyphomicrobiales</taxon>
        <taxon>Devosiaceae</taxon>
        <taxon>Devosia</taxon>
    </lineage>
</organism>
<comment type="subcellular location">
    <subcellularLocation>
        <location evidence="1">Periplasm</location>
    </subcellularLocation>
</comment>
<proteinExistence type="inferred from homology"/>
<dbReference type="SUPFAM" id="SSF53850">
    <property type="entry name" value="Periplasmic binding protein-like II"/>
    <property type="match status" value="1"/>
</dbReference>
<keyword evidence="4" id="KW-0732">Signal</keyword>
<dbReference type="GO" id="GO:0042597">
    <property type="term" value="C:periplasmic space"/>
    <property type="evidence" value="ECO:0007669"/>
    <property type="project" value="UniProtKB-SubCell"/>
</dbReference>
<feature type="chain" id="PRO_5013040935" evidence="4">
    <location>
        <begin position="31"/>
        <end position="415"/>
    </location>
</feature>
<feature type="signal peptide" evidence="4">
    <location>
        <begin position="1"/>
        <end position="30"/>
    </location>
</feature>
<evidence type="ECO:0000313" key="6">
    <source>
        <dbReference type="Proteomes" id="UP000183447"/>
    </source>
</evidence>
<dbReference type="EMBL" id="FPKU01000002">
    <property type="protein sequence ID" value="SFZ84638.1"/>
    <property type="molecule type" value="Genomic_DNA"/>
</dbReference>
<accession>A0A1K2HZL7</accession>
<keyword evidence="6" id="KW-1185">Reference proteome</keyword>
<evidence type="ECO:0000256" key="2">
    <source>
        <dbReference type="ARBA" id="ARBA00008520"/>
    </source>
</evidence>
<dbReference type="STRING" id="665118.SAMN02983003_2129"/>
<dbReference type="Gene3D" id="3.40.190.10">
    <property type="entry name" value="Periplasmic binding protein-like II"/>
    <property type="match status" value="2"/>
</dbReference>
<dbReference type="AlphaFoldDB" id="A0A1K2HZL7"/>
<evidence type="ECO:0000256" key="4">
    <source>
        <dbReference type="SAM" id="SignalP"/>
    </source>
</evidence>
<evidence type="ECO:0000313" key="5">
    <source>
        <dbReference type="EMBL" id="SFZ84638.1"/>
    </source>
</evidence>
<gene>
    <name evidence="5" type="ORF">SAMN02983003_2129</name>
</gene>
<protein>
    <submittedName>
        <fullName evidence="5">Raffinose/stachyose/melibiose transport system substrate-binding protein</fullName>
    </submittedName>
</protein>
<comment type="similarity">
    <text evidence="2">Belongs to the bacterial solute-binding protein 1 family.</text>
</comment>
<sequence length="415" mass="43507">MKHQTRLGRIASICLAGCALSVLTAGAALAQTQVRLLAPASGSGVGFAAIAEKFNAAQSDVKVEIQRVPSGESYAQAMFTQLQAGAGADLIFTNAGYGAPESMLPLAEAGQLADLTDRAFAAEFPPERVAEYWSDGKLYGLPLSLTNVGLVYNVDLLAQNGLTPPETFEELLALCDKAVSLNKSAVGIAGSSPFYFYEAVAVGTVFVEDPDWSEKRTAGETTFAGTPGWTAAFERVKTMLDRQCFPVGVQAITPPQLFADIAAGNVLMAVGPTTLMGAVVNMNPAITLKMRPFPNDAAERTAAMSVYNDALSVNAKSANQDAAFAFLDYLSQPEQMAEFVKLAGGTAPADAAAGAFPPALEDMVPFYAEGRVHTVPHHAWREPAVRGVLISSGGAFLAGSKTAAEFVADLDAAWK</sequence>
<name>A0A1K2HZL7_9HYPH</name>
<dbReference type="PANTHER" id="PTHR43649">
    <property type="entry name" value="ARABINOSE-BINDING PROTEIN-RELATED"/>
    <property type="match status" value="1"/>
</dbReference>
<dbReference type="Proteomes" id="UP000183447">
    <property type="component" value="Unassembled WGS sequence"/>
</dbReference>